<evidence type="ECO:0000256" key="11">
    <source>
        <dbReference type="ARBA" id="ARBA00023098"/>
    </source>
</evidence>
<dbReference type="Proteomes" id="UP000256220">
    <property type="component" value="Unassembled WGS sequence"/>
</dbReference>
<protein>
    <recommendedName>
        <fullName evidence="14">EamA domain-containing protein</fullName>
    </recommendedName>
</protein>
<keyword evidence="5" id="KW-0444">Lipid biosynthesis</keyword>
<dbReference type="RefSeq" id="WP_034307242.1">
    <property type="nucleotide sequence ID" value="NZ_JFBM01000004.1"/>
</dbReference>
<keyword evidence="10 13" id="KW-1133">Transmembrane helix</keyword>
<dbReference type="Pfam" id="PF00892">
    <property type="entry name" value="EamA"/>
    <property type="match status" value="2"/>
</dbReference>
<dbReference type="InterPro" id="IPR000390">
    <property type="entry name" value="Small_drug/metabolite_transptr"/>
</dbReference>
<evidence type="ECO:0000256" key="9">
    <source>
        <dbReference type="ARBA" id="ARBA00022985"/>
    </source>
</evidence>
<name>A0A2P2FZC0_AMYLU</name>
<feature type="transmembrane region" description="Helical" evidence="13">
    <location>
        <begin position="219"/>
        <end position="240"/>
    </location>
</feature>
<evidence type="ECO:0000256" key="8">
    <source>
        <dbReference type="ARBA" id="ARBA00022692"/>
    </source>
</evidence>
<evidence type="ECO:0000256" key="2">
    <source>
        <dbReference type="ARBA" id="ARBA00007362"/>
    </source>
</evidence>
<dbReference type="InterPro" id="IPR000620">
    <property type="entry name" value="EamA_dom"/>
</dbReference>
<evidence type="ECO:0000313" key="16">
    <source>
        <dbReference type="Proteomes" id="UP000256220"/>
    </source>
</evidence>
<feature type="transmembrane region" description="Helical" evidence="13">
    <location>
        <begin position="93"/>
        <end position="115"/>
    </location>
</feature>
<keyword evidence="8 13" id="KW-0812">Transmembrane</keyword>
<comment type="similarity">
    <text evidence="2">Belongs to the EamA transporter family.</text>
</comment>
<organism evidence="15 16">
    <name type="scientific">Amycolatopsis lurida NRRL 2430</name>
    <dbReference type="NCBI Taxonomy" id="1460371"/>
    <lineage>
        <taxon>Bacteria</taxon>
        <taxon>Bacillati</taxon>
        <taxon>Actinomycetota</taxon>
        <taxon>Actinomycetes</taxon>
        <taxon>Pseudonocardiales</taxon>
        <taxon>Pseudonocardiaceae</taxon>
        <taxon>Amycolatopsis</taxon>
    </lineage>
</organism>
<feature type="domain" description="EamA" evidence="14">
    <location>
        <begin position="4"/>
        <end position="137"/>
    </location>
</feature>
<gene>
    <name evidence="15" type="ORF">BB31_06985</name>
</gene>
<sequence>MIVLAVLLVLVAAFAHAGWNVIAKRMGMSGSLFVFSYMAVGSVLILPLGIGTLILGGPVDLGHWLLSAVVGTCLQLSYYLLLQRAYRTSDLSVVYPLSSGVAPVFAIAAAVLLLGERPSPLALLGAATVIGGVLVITVDRSPGPISRATSLSAAGFGLLIGLANALATLWDKNVVSGFGLSPLLVFWGVSIGEVLVLAPVALARTQALRDLWSAHRREILVVGTLVPTAYVLVLFAIRWAPVSVIAPVKELSIVTAVVFGWYFLGEGHVRRRITGALVVMGGVAMLTFA</sequence>
<keyword evidence="4" id="KW-1003">Cell membrane</keyword>
<reference evidence="15 16" key="1">
    <citation type="journal article" date="2014" name="Genome Announc.">
        <title>Draft Genome Sequence of Amycolatopsis lurida NRRL 2430, Producer of the Glycopeptide Family Antibiotic Ristocetin.</title>
        <authorList>
            <person name="Kwun M.J."/>
            <person name="Hong H.J."/>
        </authorList>
    </citation>
    <scope>NUCLEOTIDE SEQUENCE [LARGE SCALE GENOMIC DNA]</scope>
    <source>
        <strain evidence="15 16">NRRL 2430</strain>
    </source>
</reference>
<evidence type="ECO:0000256" key="3">
    <source>
        <dbReference type="ARBA" id="ARBA00022448"/>
    </source>
</evidence>
<evidence type="ECO:0000256" key="7">
    <source>
        <dbReference type="ARBA" id="ARBA00022556"/>
    </source>
</evidence>
<keyword evidence="16" id="KW-1185">Reference proteome</keyword>
<feature type="domain" description="EamA" evidence="14">
    <location>
        <begin position="154"/>
        <end position="287"/>
    </location>
</feature>
<keyword evidence="6" id="KW-0997">Cell inner membrane</keyword>
<dbReference type="GO" id="GO:0022857">
    <property type="term" value="F:transmembrane transporter activity"/>
    <property type="evidence" value="ECO:0007669"/>
    <property type="project" value="InterPro"/>
</dbReference>
<accession>A0A2P2FZC0</accession>
<feature type="transmembrane region" description="Helical" evidence="13">
    <location>
        <begin position="176"/>
        <end position="198"/>
    </location>
</feature>
<dbReference type="PANTHER" id="PTHR30561">
    <property type="entry name" value="SMR FAMILY PROTON-DEPENDENT DRUG EFFLUX TRANSPORTER SUGE"/>
    <property type="match status" value="1"/>
</dbReference>
<keyword evidence="7" id="KW-0441">Lipid A biosynthesis</keyword>
<evidence type="ECO:0000256" key="13">
    <source>
        <dbReference type="SAM" id="Phobius"/>
    </source>
</evidence>
<keyword evidence="12 13" id="KW-0472">Membrane</keyword>
<feature type="transmembrane region" description="Helical" evidence="13">
    <location>
        <begin position="150"/>
        <end position="170"/>
    </location>
</feature>
<keyword evidence="11" id="KW-0443">Lipid metabolism</keyword>
<evidence type="ECO:0000313" key="15">
    <source>
        <dbReference type="EMBL" id="KFU82076.1"/>
    </source>
</evidence>
<evidence type="ECO:0000256" key="1">
    <source>
        <dbReference type="ARBA" id="ARBA00004651"/>
    </source>
</evidence>
<keyword evidence="9" id="KW-0448">Lipopolysaccharide biosynthesis</keyword>
<evidence type="ECO:0000256" key="10">
    <source>
        <dbReference type="ARBA" id="ARBA00022989"/>
    </source>
</evidence>
<evidence type="ECO:0000259" key="14">
    <source>
        <dbReference type="Pfam" id="PF00892"/>
    </source>
</evidence>
<dbReference type="InterPro" id="IPR037185">
    <property type="entry name" value="EmrE-like"/>
</dbReference>
<feature type="transmembrane region" description="Helical" evidence="13">
    <location>
        <begin position="121"/>
        <end position="138"/>
    </location>
</feature>
<dbReference type="AlphaFoldDB" id="A0A2P2FZC0"/>
<evidence type="ECO:0000256" key="6">
    <source>
        <dbReference type="ARBA" id="ARBA00022519"/>
    </source>
</evidence>
<comment type="subcellular location">
    <subcellularLocation>
        <location evidence="1">Cell membrane</location>
        <topology evidence="1">Multi-pass membrane protein</topology>
    </subcellularLocation>
</comment>
<feature type="transmembrane region" description="Helical" evidence="13">
    <location>
        <begin position="34"/>
        <end position="55"/>
    </location>
</feature>
<feature type="transmembrane region" description="Helical" evidence="13">
    <location>
        <begin position="61"/>
        <end position="81"/>
    </location>
</feature>
<dbReference type="SUPFAM" id="SSF103481">
    <property type="entry name" value="Multidrug resistance efflux transporter EmrE"/>
    <property type="match status" value="2"/>
</dbReference>
<evidence type="ECO:0000256" key="12">
    <source>
        <dbReference type="ARBA" id="ARBA00023136"/>
    </source>
</evidence>
<evidence type="ECO:0000256" key="4">
    <source>
        <dbReference type="ARBA" id="ARBA00022475"/>
    </source>
</evidence>
<evidence type="ECO:0000256" key="5">
    <source>
        <dbReference type="ARBA" id="ARBA00022516"/>
    </source>
</evidence>
<proteinExistence type="inferred from homology"/>
<dbReference type="PANTHER" id="PTHR30561:SF1">
    <property type="entry name" value="MULTIDRUG TRANSPORTER EMRE"/>
    <property type="match status" value="1"/>
</dbReference>
<feature type="transmembrane region" description="Helical" evidence="13">
    <location>
        <begin position="246"/>
        <end position="264"/>
    </location>
</feature>
<dbReference type="GO" id="GO:0009103">
    <property type="term" value="P:lipopolysaccharide biosynthetic process"/>
    <property type="evidence" value="ECO:0007669"/>
    <property type="project" value="UniProtKB-KW"/>
</dbReference>
<feature type="transmembrane region" description="Helical" evidence="13">
    <location>
        <begin position="6"/>
        <end position="22"/>
    </location>
</feature>
<dbReference type="EMBL" id="JFBM01000004">
    <property type="protein sequence ID" value="KFU82076.1"/>
    <property type="molecule type" value="Genomic_DNA"/>
</dbReference>
<keyword evidence="3" id="KW-0813">Transport</keyword>
<dbReference type="Gene3D" id="1.10.3730.20">
    <property type="match status" value="2"/>
</dbReference>
<comment type="caution">
    <text evidence="15">The sequence shown here is derived from an EMBL/GenBank/DDBJ whole genome shotgun (WGS) entry which is preliminary data.</text>
</comment>
<dbReference type="GO" id="GO:0005886">
    <property type="term" value="C:plasma membrane"/>
    <property type="evidence" value="ECO:0007669"/>
    <property type="project" value="UniProtKB-SubCell"/>
</dbReference>